<proteinExistence type="predicted"/>
<comment type="caution">
    <text evidence="1">The sequence shown here is derived from an EMBL/GenBank/DDBJ whole genome shotgun (WGS) entry which is preliminary data.</text>
</comment>
<sequence length="1612" mass="177558">MKAKDVSAQESICSLSNASASQPPSRSELSPQPRSTSPATLLQKNTLTHLNPIDSPQEQKIPVTENAGFPESLPKQIKTEPSKLNQWEDSSNSAILIPRKHKAVDLNRSTNSSSPPPGSRPYSMYGTICSEPISESASTGKKSESISSLQLAKSPMSPNPPPRTPSLISKIADERLNIRLGTSEAESRFGKQRRNSHGLSSLAVQSLSNLAKKRAAITPREGSPIPFEKGRSTSSEQAENSNGLYIQASGQNSSGAVCEEPLAIAEAPNLEPKDSLESLRKYLMSSKPKLNIALSSIDPNQFMTSGDPKAKEKFKSHSSLSSPTYFPAVLRQRSYTRGNVPSRQSSIMLLVGLGGSSMTMEGSAPSSVNVSDVGEDSEGQDSDLQTCASIKGGPQSRRLPELEYEDSVSGLDPTDYNLPLGDIRQKLLEEIQLAIQAAHAEILTTLLQWYRTQGILGRDCTLTCIHEPCQHSQDEDENMSNFEESRSKLFHPLPQVIRIPSLRDSPLDKRNRKVLKFSLHSNSWPPTYLVSSQTLLLNNINNMAHRILGTTIEEMISTDACTEIIIELQKMQLEQRRMTVGNAEAEDLLSKLVFEFSPVSRLVEGLRDFENSQREAFLYENQYGMTAPPSPSPLRHSCSFNSEDDRAARTLTPPHNEGLGMSPFGSPERCSNLSQLFGRDRLSPSESLSPRHGNLVLTHPLGGTSQASGIQPKAHSISNVIVEASTKPAAAKRSSPLLEELEAPAAISPLSLPPASHPFPPIRRKSELSPLKSEVPASEAEPSQVQPSPRPQSLSIAGHSAASPLLAGKRDKKHNRSSRSVAGIFRQLGILPSKPQESPAPQPETVVSPITSPIVSPAVQRLSNSHQRSQSADSGLMKRRSTSPSPRTCASPLSLLAEPPTSPSNGSQSPSIVCRLCEESIESQLFDAHSRQCLVSQNYALEMRNHRSVLERIYQQLEKHRAHLLESHMPRDATAVRRCDSVLILTKKTSDFEGKTNDEISSKVRRYSARLREILADSHRPVTDAVFTKCVDQLLAVLPKMADTIMTYRRQSHASPTEPEPFSPMSPAFPHVSPGSSPKESFFERSFFMKRRPQRTGSSTPTASPPETDIPSSSTSRKLVSLLVGMLTRNLRRPPGSPNTSPRDDGASYRAPGTIARKPHIPSIEDFEIIKPISRGAFGRVYLTRKKATRDLFAIKVIRKDDMVRKNMVQQVMTERRVMSLASTAYVVSMFFAFHSRNYLYLVMEYMIGGDLSSLLQNFGCFDEDMTRFYIGETVLALEYLHKNNVIHRDLKPDNILIDAAGHIKLTDFGLSRISIQEPERSSGPNRSKPKSKSKSHSKVPTKSTTPKQTPYNSNSATPRPPIRRQLSNKALLGTPDYLAPELLLGIGHDASVDWWALGVCLFEFLLGYPPFTDESPEAIFNNILNHRIQWPEENLLSPAAVDLIQGLLNPNPSRRLSGSGIRHHAFFDGMDWDSFTLGDTPFKPNPEDKLDTSYFELRNQRPDILRHQIEGGDRFEADLLTECSSSLPDQATTPMISPPLVPSQPLSLPPSTSTDGPSGNDGCAIPPEDGFESFDYKNLPLLSEYNREISNVTRWLQQSVPPTSPTQLPPS</sequence>
<keyword evidence="2" id="KW-1185">Reference proteome</keyword>
<organism evidence="1 2">
    <name type="scientific">Entomophthora muscae</name>
    <dbReference type="NCBI Taxonomy" id="34485"/>
    <lineage>
        <taxon>Eukaryota</taxon>
        <taxon>Fungi</taxon>
        <taxon>Fungi incertae sedis</taxon>
        <taxon>Zoopagomycota</taxon>
        <taxon>Entomophthoromycotina</taxon>
        <taxon>Entomophthoromycetes</taxon>
        <taxon>Entomophthorales</taxon>
        <taxon>Entomophthoraceae</taxon>
        <taxon>Entomophthora</taxon>
    </lineage>
</organism>
<dbReference type="Proteomes" id="UP001165960">
    <property type="component" value="Unassembled WGS sequence"/>
</dbReference>
<accession>A0ACC2RHU0</accession>
<dbReference type="EMBL" id="QTSX02007216">
    <property type="protein sequence ID" value="KAJ9049589.1"/>
    <property type="molecule type" value="Genomic_DNA"/>
</dbReference>
<protein>
    <submittedName>
        <fullName evidence="1">Uncharacterized protein</fullName>
    </submittedName>
</protein>
<evidence type="ECO:0000313" key="1">
    <source>
        <dbReference type="EMBL" id="KAJ9049589.1"/>
    </source>
</evidence>
<evidence type="ECO:0000313" key="2">
    <source>
        <dbReference type="Proteomes" id="UP001165960"/>
    </source>
</evidence>
<gene>
    <name evidence="1" type="ORF">DSO57_1022829</name>
</gene>
<name>A0ACC2RHU0_9FUNG</name>
<reference evidence="1" key="1">
    <citation type="submission" date="2022-04" db="EMBL/GenBank/DDBJ databases">
        <title>Genome of the entomopathogenic fungus Entomophthora muscae.</title>
        <authorList>
            <person name="Elya C."/>
            <person name="Lovett B.R."/>
            <person name="Lee E."/>
            <person name="Macias A.M."/>
            <person name="Hajek A.E."/>
            <person name="De Bivort B.L."/>
            <person name="Kasson M.T."/>
            <person name="De Fine Licht H.H."/>
            <person name="Stajich J.E."/>
        </authorList>
    </citation>
    <scope>NUCLEOTIDE SEQUENCE</scope>
    <source>
        <strain evidence="1">Berkeley</strain>
    </source>
</reference>